<feature type="domain" description="YvbH-like oligomerisation" evidence="2">
    <location>
        <begin position="149"/>
        <end position="208"/>
    </location>
</feature>
<dbReference type="EMBL" id="JPVO01000055">
    <property type="protein sequence ID" value="KGR74291.1"/>
    <property type="molecule type" value="Genomic_DNA"/>
</dbReference>
<dbReference type="Gene3D" id="1.10.287.210">
    <property type="match status" value="1"/>
</dbReference>
<dbReference type="Pfam" id="PF11724">
    <property type="entry name" value="YvbH_ext"/>
    <property type="match status" value="1"/>
</dbReference>
<dbReference type="eggNOG" id="ENOG502Z8UG">
    <property type="taxonomic scope" value="Bacteria"/>
</dbReference>
<proteinExistence type="predicted"/>
<reference evidence="3 4" key="1">
    <citation type="submission" date="2014-02" db="EMBL/GenBank/DDBJ databases">
        <title>Draft genome sequence of Lysinibacillus sinduriensis JCM 15800.</title>
        <authorList>
            <person name="Zhang F."/>
            <person name="Wang G."/>
            <person name="Zhang L."/>
        </authorList>
    </citation>
    <scope>NUCLEOTIDE SEQUENCE [LARGE SCALE GENOMIC DNA]</scope>
    <source>
        <strain evidence="3 4">JCM 15800</strain>
    </source>
</reference>
<dbReference type="Pfam" id="PF08000">
    <property type="entry name" value="bPH_1"/>
    <property type="match status" value="1"/>
</dbReference>
<feature type="domain" description="Bacterial Pleckstrin homology" evidence="1">
    <location>
        <begin position="14"/>
        <end position="136"/>
    </location>
</feature>
<dbReference type="InterPro" id="IPR012544">
    <property type="entry name" value="PHb"/>
</dbReference>
<sequence length="208" mass="23690">MFKNLVGNAVGDALGLSDIGQVIKPEDYNKTESDDFILTEDGEKIFFLIKSKSDEYCFTNLALLHLDGDSALSKKRVLKRYDYYKHHIENVMLETAGTIDLDIEIKFNIGHNSFSIDIAKKFGVEIADLYKSLLAISQIQEKNARLNGFAKEAVLIARDVNYGARNTDSPTNLEFNKIVNLANSWLKQTYDQNEKKDFSDVFQKYIQN</sequence>
<evidence type="ECO:0000313" key="3">
    <source>
        <dbReference type="EMBL" id="KGR74291.1"/>
    </source>
</evidence>
<gene>
    <name evidence="3" type="ORF">CD33_20150</name>
</gene>
<dbReference type="Gene3D" id="2.30.29.50">
    <property type="entry name" value="Bacterial Pleckstrin homology domain"/>
    <property type="match status" value="1"/>
</dbReference>
<dbReference type="SUPFAM" id="SSF50729">
    <property type="entry name" value="PH domain-like"/>
    <property type="match status" value="1"/>
</dbReference>
<comment type="caution">
    <text evidence="3">The sequence shown here is derived from an EMBL/GenBank/DDBJ whole genome shotgun (WGS) entry which is preliminary data.</text>
</comment>
<evidence type="ECO:0000259" key="1">
    <source>
        <dbReference type="Pfam" id="PF08000"/>
    </source>
</evidence>
<dbReference type="PANTHER" id="PTHR35796">
    <property type="entry name" value="HYPOTHETICAL CYTOSOLIC PROTEIN"/>
    <property type="match status" value="1"/>
</dbReference>
<accession>A0A0A3HP40</accession>
<dbReference type="PANTHER" id="PTHR35796:SF2">
    <property type="entry name" value="YVBH-LIKE OLIGOMERISATION REGION"/>
    <property type="match status" value="1"/>
</dbReference>
<dbReference type="InterPro" id="IPR021722">
    <property type="entry name" value="YvbH_oligomer_dom"/>
</dbReference>
<name>A0A0A3HP40_9BACL</name>
<keyword evidence="4" id="KW-1185">Reference proteome</keyword>
<evidence type="ECO:0008006" key="5">
    <source>
        <dbReference type="Google" id="ProtNLM"/>
    </source>
</evidence>
<dbReference type="RefSeq" id="WP_036204026.1">
    <property type="nucleotide sequence ID" value="NZ_AVCY01000001.1"/>
</dbReference>
<dbReference type="InterPro" id="IPR037063">
    <property type="entry name" value="PHb_sf"/>
</dbReference>
<protein>
    <recommendedName>
        <fullName evidence="5">YvbH-like oligomerisation region</fullName>
    </recommendedName>
</protein>
<evidence type="ECO:0000259" key="2">
    <source>
        <dbReference type="Pfam" id="PF11724"/>
    </source>
</evidence>
<dbReference type="Proteomes" id="UP000030408">
    <property type="component" value="Unassembled WGS sequence"/>
</dbReference>
<organism evidence="3 4">
    <name type="scientific">Ureibacillus sinduriensis BLB-1 = JCM 15800</name>
    <dbReference type="NCBI Taxonomy" id="1384057"/>
    <lineage>
        <taxon>Bacteria</taxon>
        <taxon>Bacillati</taxon>
        <taxon>Bacillota</taxon>
        <taxon>Bacilli</taxon>
        <taxon>Bacillales</taxon>
        <taxon>Caryophanaceae</taxon>
        <taxon>Ureibacillus</taxon>
    </lineage>
</organism>
<dbReference type="AlphaFoldDB" id="A0A0A3HP40"/>
<evidence type="ECO:0000313" key="4">
    <source>
        <dbReference type="Proteomes" id="UP000030408"/>
    </source>
</evidence>
<dbReference type="OrthoDB" id="2351508at2"/>